<keyword evidence="3" id="KW-1185">Reference proteome</keyword>
<dbReference type="EMBL" id="QTJU01000005">
    <property type="protein sequence ID" value="RFM27303.1"/>
    <property type="molecule type" value="Genomic_DNA"/>
</dbReference>
<accession>A0A3E1NH81</accession>
<dbReference type="AlphaFoldDB" id="A0A3E1NH81"/>
<comment type="caution">
    <text evidence="2">The sequence shown here is derived from an EMBL/GenBank/DDBJ whole genome shotgun (WGS) entry which is preliminary data.</text>
</comment>
<reference evidence="2 3" key="1">
    <citation type="submission" date="2018-08" db="EMBL/GenBank/DDBJ databases">
        <title>Chitinophagaceae sp. K23C18032701, a novel bacterium isolated from forest soil.</title>
        <authorList>
            <person name="Wang C."/>
        </authorList>
    </citation>
    <scope>NUCLEOTIDE SEQUENCE [LARGE SCALE GENOMIC DNA]</scope>
    <source>
        <strain evidence="2 3">K23C18032701</strain>
    </source>
</reference>
<sequence>MQKYYLLVLFIVSCLPAFAQEDTSTFAKKKPVSAAELAKKLSNPVANLISAPLQNNTDYGIGPYRGSKNTLNFQPVIPVSLSKNLNLINRVILPIVTQNNITAPGAKQSGLSDLTASFFVSPVHSKIIWGVGPALLLPTGTNEYLSTKKWGIGPTALIVKQTGGLTFGFLANQIWSVAGNKDRAAVNQLFLQPFLVHNWKTGAGLGINAEITQNWQASNTTVFLNPLATGVTKMGKQTVQFGVGPRIPLAGPDNIKPDFGWRAVLTLVFPQ</sequence>
<keyword evidence="1" id="KW-0732">Signal</keyword>
<dbReference type="RefSeq" id="WP_116848060.1">
    <property type="nucleotide sequence ID" value="NZ_QTJU01000005.1"/>
</dbReference>
<feature type="chain" id="PRO_5017692800" description="Transporter" evidence="1">
    <location>
        <begin position="20"/>
        <end position="271"/>
    </location>
</feature>
<dbReference type="Proteomes" id="UP000261284">
    <property type="component" value="Unassembled WGS sequence"/>
</dbReference>
<name>A0A3E1NH81_9BACT</name>
<evidence type="ECO:0000256" key="1">
    <source>
        <dbReference type="SAM" id="SignalP"/>
    </source>
</evidence>
<proteinExistence type="predicted"/>
<organism evidence="2 3">
    <name type="scientific">Deminuibacter soli</name>
    <dbReference type="NCBI Taxonomy" id="2291815"/>
    <lineage>
        <taxon>Bacteria</taxon>
        <taxon>Pseudomonadati</taxon>
        <taxon>Bacteroidota</taxon>
        <taxon>Chitinophagia</taxon>
        <taxon>Chitinophagales</taxon>
        <taxon>Chitinophagaceae</taxon>
        <taxon>Deminuibacter</taxon>
    </lineage>
</organism>
<evidence type="ECO:0000313" key="2">
    <source>
        <dbReference type="EMBL" id="RFM27303.1"/>
    </source>
</evidence>
<evidence type="ECO:0000313" key="3">
    <source>
        <dbReference type="Proteomes" id="UP000261284"/>
    </source>
</evidence>
<protein>
    <recommendedName>
        <fullName evidence="4">Transporter</fullName>
    </recommendedName>
</protein>
<gene>
    <name evidence="2" type="ORF">DXN05_14845</name>
</gene>
<dbReference type="OrthoDB" id="9809066at2"/>
<evidence type="ECO:0008006" key="4">
    <source>
        <dbReference type="Google" id="ProtNLM"/>
    </source>
</evidence>
<feature type="signal peptide" evidence="1">
    <location>
        <begin position="1"/>
        <end position="19"/>
    </location>
</feature>